<name>A0A401JDT2_9PROT</name>
<gene>
    <name evidence="1" type="ORF">SFMTTN_1614</name>
</gene>
<evidence type="ECO:0000313" key="1">
    <source>
        <dbReference type="EMBL" id="GBL45803.1"/>
    </source>
</evidence>
<comment type="caution">
    <text evidence="1">The sequence shown here is derived from an EMBL/GenBank/DDBJ whole genome shotgun (WGS) entry which is preliminary data.</text>
</comment>
<reference evidence="1 2" key="1">
    <citation type="journal article" date="2019" name="Front. Microbiol.">
        <title>Genomes of Neutrophilic Sulfur-Oxidizing Chemolithoautotrophs Representing 9 Proteobacterial Species From 8 Genera.</title>
        <authorList>
            <person name="Watanabe T."/>
            <person name="Kojima H."/>
            <person name="Umezawa K."/>
            <person name="Hori C."/>
            <person name="Takasuka T.E."/>
            <person name="Kato Y."/>
            <person name="Fukui M."/>
        </authorList>
    </citation>
    <scope>NUCLEOTIDE SEQUENCE [LARGE SCALE GENOMIC DNA]</scope>
    <source>
        <strain evidence="1 2">TTN</strain>
    </source>
</reference>
<protein>
    <submittedName>
        <fullName evidence="1">Uncharacterized protein</fullName>
    </submittedName>
</protein>
<evidence type="ECO:0000313" key="2">
    <source>
        <dbReference type="Proteomes" id="UP000286806"/>
    </source>
</evidence>
<proteinExistence type="predicted"/>
<dbReference type="EMBL" id="BGOW01000014">
    <property type="protein sequence ID" value="GBL45803.1"/>
    <property type="molecule type" value="Genomic_DNA"/>
</dbReference>
<organism evidence="1 2">
    <name type="scientific">Sulfuriferula multivorans</name>
    <dbReference type="NCBI Taxonomy" id="1559896"/>
    <lineage>
        <taxon>Bacteria</taxon>
        <taxon>Pseudomonadati</taxon>
        <taxon>Pseudomonadota</taxon>
        <taxon>Betaproteobacteria</taxon>
        <taxon>Nitrosomonadales</taxon>
        <taxon>Sulfuricellaceae</taxon>
        <taxon>Sulfuriferula</taxon>
    </lineage>
</organism>
<dbReference type="Proteomes" id="UP000286806">
    <property type="component" value="Unassembled WGS sequence"/>
</dbReference>
<dbReference type="AlphaFoldDB" id="A0A401JDT2"/>
<sequence>MRCLFLTAATENKRHKQKKEMNWMPADHIASSNIPTRESLPQVYSGQTRIVFLLSE</sequence>
<accession>A0A401JDT2</accession>
<keyword evidence="2" id="KW-1185">Reference proteome</keyword>